<dbReference type="Proteomes" id="UP000749646">
    <property type="component" value="Unassembled WGS sequence"/>
</dbReference>
<dbReference type="OrthoDB" id="2401745at2759"/>
<name>A0A9P6ISM8_9FUNG</name>
<feature type="non-terminal residue" evidence="1">
    <location>
        <position position="1"/>
    </location>
</feature>
<dbReference type="Gene3D" id="3.80.10.10">
    <property type="entry name" value="Ribonuclease Inhibitor"/>
    <property type="match status" value="2"/>
</dbReference>
<sequence length="415" mass="47934">AIHRHTQLVRTFKDGCCIEQEKKELLDLKFLNLVSLDLRTILLGEDMKEWVLGHSSLTYLRLSGYKLNAVFWSTLLGFRRLKGLRVQFLDLRKDADGFWQLCTHLERLEIIRPAPLPQGNLLSMEFPSIKELRFDLTDWDHVRILEFMQRCPNLTSFEFVGGEECARFASPFSDLVTARTWPHLHSVSIVWNDIAEDSILRIIGGMQRINAAFDICYSPNFFGSNAMELLRPHFSNIRALHLRPAFCTTSQIAQEILSSCPLLERLAAPPIEASVIAEGNPWVCTRLQELKLMFVYDNSTLSRLQPLVFDRLARLVQLEEWSPTDRQIYPSDRMLDLTLENGLGKLSTLRSLRSIDFHYASQVMEQQEIDWIFEHWTDLESVRGNLSTLGDAINDLLSKQLREHGIRYRVGCDPE</sequence>
<comment type="caution">
    <text evidence="1">The sequence shown here is derived from an EMBL/GenBank/DDBJ whole genome shotgun (WGS) entry which is preliminary data.</text>
</comment>
<gene>
    <name evidence="1" type="ORF">BGZ65_009802</name>
</gene>
<dbReference type="EMBL" id="JAAAHW010007779">
    <property type="protein sequence ID" value="KAF9946358.1"/>
    <property type="molecule type" value="Genomic_DNA"/>
</dbReference>
<keyword evidence="2" id="KW-1185">Reference proteome</keyword>
<dbReference type="AlphaFoldDB" id="A0A9P6ISM8"/>
<protein>
    <submittedName>
        <fullName evidence="1">Uncharacterized protein</fullName>
    </submittedName>
</protein>
<proteinExistence type="predicted"/>
<dbReference type="SUPFAM" id="SSF52047">
    <property type="entry name" value="RNI-like"/>
    <property type="match status" value="1"/>
</dbReference>
<evidence type="ECO:0000313" key="1">
    <source>
        <dbReference type="EMBL" id="KAF9946358.1"/>
    </source>
</evidence>
<reference evidence="1" key="1">
    <citation type="journal article" date="2020" name="Fungal Divers.">
        <title>Resolving the Mortierellaceae phylogeny through synthesis of multi-gene phylogenetics and phylogenomics.</title>
        <authorList>
            <person name="Vandepol N."/>
            <person name="Liber J."/>
            <person name="Desiro A."/>
            <person name="Na H."/>
            <person name="Kennedy M."/>
            <person name="Barry K."/>
            <person name="Grigoriev I.V."/>
            <person name="Miller A.N."/>
            <person name="O'Donnell K."/>
            <person name="Stajich J.E."/>
            <person name="Bonito G."/>
        </authorList>
    </citation>
    <scope>NUCLEOTIDE SEQUENCE</scope>
    <source>
        <strain evidence="1">MES-2147</strain>
    </source>
</reference>
<evidence type="ECO:0000313" key="2">
    <source>
        <dbReference type="Proteomes" id="UP000749646"/>
    </source>
</evidence>
<dbReference type="InterPro" id="IPR032675">
    <property type="entry name" value="LRR_dom_sf"/>
</dbReference>
<organism evidence="1 2">
    <name type="scientific">Modicella reniformis</name>
    <dbReference type="NCBI Taxonomy" id="1440133"/>
    <lineage>
        <taxon>Eukaryota</taxon>
        <taxon>Fungi</taxon>
        <taxon>Fungi incertae sedis</taxon>
        <taxon>Mucoromycota</taxon>
        <taxon>Mortierellomycotina</taxon>
        <taxon>Mortierellomycetes</taxon>
        <taxon>Mortierellales</taxon>
        <taxon>Mortierellaceae</taxon>
        <taxon>Modicella</taxon>
    </lineage>
</organism>
<accession>A0A9P6ISM8</accession>